<name>A0A6N1AG45_9PROT</name>
<dbReference type="InterPro" id="IPR011761">
    <property type="entry name" value="ATP-grasp"/>
</dbReference>
<protein>
    <submittedName>
        <fullName evidence="3">ATP-grasp domain-containing protein</fullName>
    </submittedName>
</protein>
<dbReference type="Gene3D" id="3.30.470.20">
    <property type="entry name" value="ATP-grasp fold, B domain"/>
    <property type="match status" value="1"/>
</dbReference>
<dbReference type="OrthoDB" id="1804072at2"/>
<dbReference type="KEGG" id="aoz:HUE56_08925"/>
<keyword evidence="1" id="KW-0547">Nucleotide-binding</keyword>
<gene>
    <name evidence="3" type="ORF">HUE56_08925</name>
</gene>
<feature type="domain" description="ATP-grasp" evidence="2">
    <location>
        <begin position="220"/>
        <end position="292"/>
    </location>
</feature>
<dbReference type="Proteomes" id="UP000509702">
    <property type="component" value="Plasmid unnamed4"/>
</dbReference>
<evidence type="ECO:0000313" key="4">
    <source>
        <dbReference type="Proteomes" id="UP000509702"/>
    </source>
</evidence>
<dbReference type="SUPFAM" id="SSF56059">
    <property type="entry name" value="Glutathione synthetase ATP-binding domain-like"/>
    <property type="match status" value="1"/>
</dbReference>
<dbReference type="AlphaFoldDB" id="A0A6N1AG45"/>
<reference evidence="3 4" key="1">
    <citation type="submission" date="2020-06" db="EMBL/GenBank/DDBJ databases">
        <title>Complete genome of Azosprillum oryzae KACC14407.</title>
        <authorList>
            <person name="Kim M."/>
            <person name="Park Y.-J."/>
            <person name="Shin J.-H."/>
        </authorList>
    </citation>
    <scope>NUCLEOTIDE SEQUENCE [LARGE SCALE GENOMIC DNA]</scope>
    <source>
        <strain evidence="3 4">KACC 14407</strain>
        <plasmid evidence="3 4">unnamed4</plasmid>
    </source>
</reference>
<keyword evidence="4" id="KW-1185">Reference proteome</keyword>
<dbReference type="PROSITE" id="PS50975">
    <property type="entry name" value="ATP_GRASP"/>
    <property type="match status" value="1"/>
</dbReference>
<dbReference type="InterPro" id="IPR016677">
    <property type="entry name" value="UCP016817_carboligase"/>
</dbReference>
<dbReference type="InterPro" id="IPR003806">
    <property type="entry name" value="ATP-grasp_PylC-type"/>
</dbReference>
<sequence>MPQSGLILVAALSGRAIAQAVARTGAVVATLDQFGDADVPAPARRVAGDPVAGFDGEALIAAARALAPPGSGLVVGSGFEQAPELLAALLGAGPYRLLGNGPEVVRAVKDPAGFAARLATPGLAKMGVSHPETRTEVLEDAVPGEWLIKRTGAAGGGHILPWNGGSLPGGHYLQRRAAGLAVSVAFIADRSGKCELVAISRQWADPAPDAPFRYGGAVLPAAVPQSLAARLAETARRIAAAFGLAGLNSLDLLVDGDAVSVLEVNPRPGATLDLLERHRLGGVMRAHLDAAAGRGWSLGPPRPGVIAGAVAYAAAMLTMPAGFAWPPWCADLPRAGSTIEGGQPLCSVTAWGGDEEEARRRLSRRIEHIVADCARRGCLVEKTGPMEKTGDVVPSLQC</sequence>
<evidence type="ECO:0000313" key="3">
    <source>
        <dbReference type="EMBL" id="QKS50635.1"/>
    </source>
</evidence>
<dbReference type="RefSeq" id="WP_149199785.1">
    <property type="nucleotide sequence ID" value="NZ_BSOV01000053.1"/>
</dbReference>
<dbReference type="EMBL" id="CP054618">
    <property type="protein sequence ID" value="QKS50635.1"/>
    <property type="molecule type" value="Genomic_DNA"/>
</dbReference>
<dbReference type="PIRSF" id="PIRSF016817">
    <property type="entry name" value="UCP016817_carboligase"/>
    <property type="match status" value="1"/>
</dbReference>
<accession>A0A6N1AG45</accession>
<keyword evidence="3" id="KW-0614">Plasmid</keyword>
<proteinExistence type="predicted"/>
<dbReference type="Pfam" id="PF02655">
    <property type="entry name" value="ATP-grasp_3"/>
    <property type="match status" value="1"/>
</dbReference>
<evidence type="ECO:0000256" key="1">
    <source>
        <dbReference type="PROSITE-ProRule" id="PRU00409"/>
    </source>
</evidence>
<geneLocation type="plasmid" evidence="3 4">
    <name>unnamed4</name>
</geneLocation>
<evidence type="ECO:0000259" key="2">
    <source>
        <dbReference type="PROSITE" id="PS50975"/>
    </source>
</evidence>
<dbReference type="GO" id="GO:0046872">
    <property type="term" value="F:metal ion binding"/>
    <property type="evidence" value="ECO:0007669"/>
    <property type="project" value="InterPro"/>
</dbReference>
<keyword evidence="1" id="KW-0067">ATP-binding</keyword>
<organism evidence="3 4">
    <name type="scientific">Azospirillum oryzae</name>
    <dbReference type="NCBI Taxonomy" id="286727"/>
    <lineage>
        <taxon>Bacteria</taxon>
        <taxon>Pseudomonadati</taxon>
        <taxon>Pseudomonadota</taxon>
        <taxon>Alphaproteobacteria</taxon>
        <taxon>Rhodospirillales</taxon>
        <taxon>Azospirillaceae</taxon>
        <taxon>Azospirillum</taxon>
    </lineage>
</organism>
<dbReference type="GO" id="GO:0005524">
    <property type="term" value="F:ATP binding"/>
    <property type="evidence" value="ECO:0007669"/>
    <property type="project" value="UniProtKB-UniRule"/>
</dbReference>